<dbReference type="RefSeq" id="XP_042914335.1">
    <property type="nucleotide sequence ID" value="XM_043071876.1"/>
</dbReference>
<dbReference type="GeneID" id="66056882"/>
<dbReference type="PANTHER" id="PTHR48447">
    <property type="entry name" value="REVERSE TRANSCRIPTASE ZINC-BINDING DOMAIN-CONTAINING PROTEIN"/>
    <property type="match status" value="1"/>
</dbReference>
<accession>A0A2K3CNT0</accession>
<dbReference type="InParanoid" id="A0A2K3CNT0"/>
<protein>
    <submittedName>
        <fullName evidence="1">Uncharacterized protein</fullName>
    </submittedName>
</protein>
<evidence type="ECO:0000313" key="2">
    <source>
        <dbReference type="Proteomes" id="UP000006906"/>
    </source>
</evidence>
<dbReference type="OrthoDB" id="557474at2759"/>
<evidence type="ECO:0000313" key="1">
    <source>
        <dbReference type="EMBL" id="PNW69937.1"/>
    </source>
</evidence>
<dbReference type="Gramene" id="PNW69937">
    <property type="protein sequence ID" value="PNW69937"/>
    <property type="gene ID" value="CHLRE_17g698900v5"/>
</dbReference>
<gene>
    <name evidence="1" type="ORF">CHLRE_17g698900v5</name>
</gene>
<dbReference type="Proteomes" id="UP000006906">
    <property type="component" value="Chromosome 17"/>
</dbReference>
<dbReference type="KEGG" id="cre:CHLRE_17g698900v5"/>
<proteinExistence type="predicted"/>
<dbReference type="EMBL" id="CM008978">
    <property type="protein sequence ID" value="PNW69937.1"/>
    <property type="molecule type" value="Genomic_DNA"/>
</dbReference>
<reference evidence="1 2" key="1">
    <citation type="journal article" date="2007" name="Science">
        <title>The Chlamydomonas genome reveals the evolution of key animal and plant functions.</title>
        <authorList>
            <person name="Merchant S.S."/>
            <person name="Prochnik S.E."/>
            <person name="Vallon O."/>
            <person name="Harris E.H."/>
            <person name="Karpowicz S.J."/>
            <person name="Witman G.B."/>
            <person name="Terry A."/>
            <person name="Salamov A."/>
            <person name="Fritz-Laylin L.K."/>
            <person name="Marechal-Drouard L."/>
            <person name="Marshall W.F."/>
            <person name="Qu L.H."/>
            <person name="Nelson D.R."/>
            <person name="Sanderfoot A.A."/>
            <person name="Spalding M.H."/>
            <person name="Kapitonov V.V."/>
            <person name="Ren Q."/>
            <person name="Ferris P."/>
            <person name="Lindquist E."/>
            <person name="Shapiro H."/>
            <person name="Lucas S.M."/>
            <person name="Grimwood J."/>
            <person name="Schmutz J."/>
            <person name="Cardol P."/>
            <person name="Cerutti H."/>
            <person name="Chanfreau G."/>
            <person name="Chen C.L."/>
            <person name="Cognat V."/>
            <person name="Croft M.T."/>
            <person name="Dent R."/>
            <person name="Dutcher S."/>
            <person name="Fernandez E."/>
            <person name="Fukuzawa H."/>
            <person name="Gonzalez-Ballester D."/>
            <person name="Gonzalez-Halphen D."/>
            <person name="Hallmann A."/>
            <person name="Hanikenne M."/>
            <person name="Hippler M."/>
            <person name="Inwood W."/>
            <person name="Jabbari K."/>
            <person name="Kalanon M."/>
            <person name="Kuras R."/>
            <person name="Lefebvre P.A."/>
            <person name="Lemaire S.D."/>
            <person name="Lobanov A.V."/>
            <person name="Lohr M."/>
            <person name="Manuell A."/>
            <person name="Meier I."/>
            <person name="Mets L."/>
            <person name="Mittag M."/>
            <person name="Mittelmeier T."/>
            <person name="Moroney J.V."/>
            <person name="Moseley J."/>
            <person name="Napoli C."/>
            <person name="Nedelcu A.M."/>
            <person name="Niyogi K."/>
            <person name="Novoselov S.V."/>
            <person name="Paulsen I.T."/>
            <person name="Pazour G."/>
            <person name="Purton S."/>
            <person name="Ral J.P."/>
            <person name="Riano-Pachon D.M."/>
            <person name="Riekhof W."/>
            <person name="Rymarquis L."/>
            <person name="Schroda M."/>
            <person name="Stern D."/>
            <person name="Umen J."/>
            <person name="Willows R."/>
            <person name="Wilson N."/>
            <person name="Zimmer S.L."/>
            <person name="Allmer J."/>
            <person name="Balk J."/>
            <person name="Bisova K."/>
            <person name="Chen C.J."/>
            <person name="Elias M."/>
            <person name="Gendler K."/>
            <person name="Hauser C."/>
            <person name="Lamb M.R."/>
            <person name="Ledford H."/>
            <person name="Long J.C."/>
            <person name="Minagawa J."/>
            <person name="Page M.D."/>
            <person name="Pan J."/>
            <person name="Pootakham W."/>
            <person name="Roje S."/>
            <person name="Rose A."/>
            <person name="Stahlberg E."/>
            <person name="Terauchi A.M."/>
            <person name="Yang P."/>
            <person name="Ball S."/>
            <person name="Bowler C."/>
            <person name="Dieckmann C.L."/>
            <person name="Gladyshev V.N."/>
            <person name="Green P."/>
            <person name="Jorgensen R."/>
            <person name="Mayfield S."/>
            <person name="Mueller-Roeber B."/>
            <person name="Rajamani S."/>
            <person name="Sayre R.T."/>
            <person name="Brokstein P."/>
            <person name="Dubchak I."/>
            <person name="Goodstein D."/>
            <person name="Hornick L."/>
            <person name="Huang Y.W."/>
            <person name="Jhaveri J."/>
            <person name="Luo Y."/>
            <person name="Martinez D."/>
            <person name="Ngau W.C."/>
            <person name="Otillar B."/>
            <person name="Poliakov A."/>
            <person name="Porter A."/>
            <person name="Szajkowski L."/>
            <person name="Werner G."/>
            <person name="Zhou K."/>
            <person name="Grigoriev I.V."/>
            <person name="Rokhsar D.S."/>
            <person name="Grossman A.R."/>
        </authorList>
    </citation>
    <scope>NUCLEOTIDE SEQUENCE [LARGE SCALE GENOMIC DNA]</scope>
    <source>
        <strain evidence="2">CC-503</strain>
    </source>
</reference>
<sequence length="190" mass="20351">MAADGRQMTAGARGHHFWDCVVAEALHDVLREHANVDIARHQLWLAHAPPGLSQAVWDTVFLAAVAALEYGRQRLYACRGAWLAAANLSRPGVPQLLAALAAVRRGYRSLICPASITAPEREVARHSPYGGGEPDWSGSNPDPVANCVLLTLGGGASRPGHMLAAGFNPHGTWFGYVPVETDPGYVRAMR</sequence>
<name>A0A2K3CNT0_CHLRE</name>
<dbReference type="STRING" id="3055.A0A2K3CNT0"/>
<keyword evidence="2" id="KW-1185">Reference proteome</keyword>
<dbReference type="PANTHER" id="PTHR48447:SF1">
    <property type="entry name" value="REVERSE TRANSCRIPTASE ZINC-BINDING DOMAIN-CONTAINING PROTEIN"/>
    <property type="match status" value="1"/>
</dbReference>
<organism evidence="1 2">
    <name type="scientific">Chlamydomonas reinhardtii</name>
    <name type="common">Chlamydomonas smithii</name>
    <dbReference type="NCBI Taxonomy" id="3055"/>
    <lineage>
        <taxon>Eukaryota</taxon>
        <taxon>Viridiplantae</taxon>
        <taxon>Chlorophyta</taxon>
        <taxon>core chlorophytes</taxon>
        <taxon>Chlorophyceae</taxon>
        <taxon>CS clade</taxon>
        <taxon>Chlamydomonadales</taxon>
        <taxon>Chlamydomonadaceae</taxon>
        <taxon>Chlamydomonas</taxon>
    </lineage>
</organism>
<dbReference type="AlphaFoldDB" id="A0A2K3CNT0"/>